<accession>A0A1D8KF61</accession>
<protein>
    <submittedName>
        <fullName evidence="1">Uncharacterized protein</fullName>
    </submittedName>
</protein>
<organism evidence="1 6">
    <name type="scientific">Synechococcus phage S-CAM1</name>
    <dbReference type="NCBI Taxonomy" id="754037"/>
    <lineage>
        <taxon>Viruses</taxon>
        <taxon>Duplodnaviria</taxon>
        <taxon>Heunggongvirae</taxon>
        <taxon>Uroviricota</taxon>
        <taxon>Caudoviricetes</taxon>
        <taxon>Pantevenvirales</taxon>
        <taxon>Kyanoviridae</taxon>
        <taxon>Anaposvirus</taxon>
        <taxon>Anaposvirus socalone</taxon>
    </lineage>
</organism>
<evidence type="ECO:0000313" key="1">
    <source>
        <dbReference type="EMBL" id="AOV57283.1"/>
    </source>
</evidence>
<gene>
    <name evidence="3" type="ORF">C290910_028</name>
    <name evidence="2" type="ORF">N170310_028</name>
    <name evidence="1" type="ORF">N330309_028</name>
</gene>
<dbReference type="EMBL" id="KU686196">
    <property type="protein sequence ID" value="AOV58283.1"/>
    <property type="molecule type" value="Genomic_DNA"/>
</dbReference>
<dbReference type="EMBL" id="KU686192">
    <property type="protein sequence ID" value="AOV57283.1"/>
    <property type="molecule type" value="Genomic_DNA"/>
</dbReference>
<name>A0A1D8KF61_9CAUD</name>
<dbReference type="Proteomes" id="UP000241610">
    <property type="component" value="Segment"/>
</dbReference>
<proteinExistence type="predicted"/>
<dbReference type="Proteomes" id="UP000240287">
    <property type="component" value="Genome"/>
</dbReference>
<sequence length="325" mass="38100">MAEEKFVRRAIYEMDFISNFVVETGINVTNKLTGQVGAPSYKLKPDLVERFKTEVLGEKWHTETDTIEYVVLYNDGTANVQRRKQKYNFTTKESYFQSYVFKAFTVDDVVELKNNLEAFLEAQRIVNQFQINDKITSISQEHAFWDSTLSKRIAEKQNMLNATDWRVLPDVTDNYPGEKDNWIKWRANVRNSGKEYFSWDSIQAMGMENFDIEWFKGIDEIKWPMDPKMFATQFPDRVNDDKSLTGYLDTDDCFVKRDTDASTDLILSRITNISELSAKWNKSRRVVADLTKEIMQMMRCEEFVENGIDYTTLYTQEEIDALGEE</sequence>
<evidence type="ECO:0000313" key="3">
    <source>
        <dbReference type="EMBL" id="AOV58283.1"/>
    </source>
</evidence>
<evidence type="ECO:0000313" key="6">
    <source>
        <dbReference type="Proteomes" id="UP000241610"/>
    </source>
</evidence>
<evidence type="ECO:0000313" key="4">
    <source>
        <dbReference type="Proteomes" id="UP000240287"/>
    </source>
</evidence>
<dbReference type="EMBL" id="KU686193">
    <property type="protein sequence ID" value="AOV57533.1"/>
    <property type="molecule type" value="Genomic_DNA"/>
</dbReference>
<evidence type="ECO:0000313" key="5">
    <source>
        <dbReference type="Proteomes" id="UP000241265"/>
    </source>
</evidence>
<evidence type="ECO:0000313" key="2">
    <source>
        <dbReference type="EMBL" id="AOV57533.1"/>
    </source>
</evidence>
<reference evidence="4 5" key="1">
    <citation type="journal article" date="2016" name="Virology">
        <title>The genomic content and context of auxiliary metabolic genes in marine cyanomyoviruses.</title>
        <authorList>
            <person name="Crummett L.T."/>
            <person name="Puxty R.J."/>
            <person name="Weihe C."/>
            <person name="Marston M.F."/>
            <person name="Martiny J.B."/>
        </authorList>
    </citation>
    <scope>NUCLEOTIDE SEQUENCE [LARGE SCALE GENOMIC DNA]</scope>
    <source>
        <strain evidence="1">0309SB33</strain>
        <strain evidence="2">0310NB17</strain>
        <strain evidence="3">0910CC29</strain>
    </source>
</reference>
<dbReference type="Proteomes" id="UP000241265">
    <property type="component" value="Genome"/>
</dbReference>